<accession>A0ABT3FLD7</accession>
<keyword evidence="5" id="KW-1185">Reference proteome</keyword>
<evidence type="ECO:0000259" key="2">
    <source>
        <dbReference type="SMART" id="SM00849"/>
    </source>
</evidence>
<dbReference type="EMBL" id="JAPDDS010000002">
    <property type="protein sequence ID" value="MCW1884159.1"/>
    <property type="molecule type" value="Genomic_DNA"/>
</dbReference>
<feature type="domain" description="Beta-Casp" evidence="3">
    <location>
        <begin position="246"/>
        <end position="367"/>
    </location>
</feature>
<proteinExistence type="predicted"/>
<feature type="domain" description="Metallo-beta-lactamase" evidence="2">
    <location>
        <begin position="13"/>
        <end position="218"/>
    </location>
</feature>
<dbReference type="SMART" id="SM00849">
    <property type="entry name" value="Lactamase_B"/>
    <property type="match status" value="1"/>
</dbReference>
<protein>
    <submittedName>
        <fullName evidence="4">MBL fold metallo-hydrolase</fullName>
    </submittedName>
</protein>
<evidence type="ECO:0000259" key="3">
    <source>
        <dbReference type="SMART" id="SM01027"/>
    </source>
</evidence>
<keyword evidence="1" id="KW-0378">Hydrolase</keyword>
<name>A0ABT3FLD7_9BACT</name>
<dbReference type="PANTHER" id="PTHR11203:SF37">
    <property type="entry name" value="INTEGRATOR COMPLEX SUBUNIT 11"/>
    <property type="match status" value="1"/>
</dbReference>
<dbReference type="Gene3D" id="3.40.50.10890">
    <property type="match status" value="1"/>
</dbReference>
<dbReference type="Pfam" id="PF00753">
    <property type="entry name" value="Lactamase_B"/>
    <property type="match status" value="1"/>
</dbReference>
<dbReference type="InterPro" id="IPR022712">
    <property type="entry name" value="Beta_Casp"/>
</dbReference>
<dbReference type="Pfam" id="PF07521">
    <property type="entry name" value="RMMBL"/>
    <property type="match status" value="1"/>
</dbReference>
<dbReference type="Proteomes" id="UP001207930">
    <property type="component" value="Unassembled WGS sequence"/>
</dbReference>
<evidence type="ECO:0000313" key="5">
    <source>
        <dbReference type="Proteomes" id="UP001207930"/>
    </source>
</evidence>
<dbReference type="SMART" id="SM01027">
    <property type="entry name" value="Beta-Casp"/>
    <property type="match status" value="1"/>
</dbReference>
<reference evidence="4 5" key="1">
    <citation type="submission" date="2022-10" db="EMBL/GenBank/DDBJ databases">
        <title>Luteolibacter flavescens strain MCCC 1K03193, whole genome shotgun sequencing project.</title>
        <authorList>
            <person name="Zhao G."/>
            <person name="Shen L."/>
        </authorList>
    </citation>
    <scope>NUCLEOTIDE SEQUENCE [LARGE SCALE GENOMIC DNA]</scope>
    <source>
        <strain evidence="4 5">MCCC 1K03193</strain>
    </source>
</reference>
<dbReference type="InterPro" id="IPR011108">
    <property type="entry name" value="RMMBL"/>
</dbReference>
<evidence type="ECO:0000313" key="4">
    <source>
        <dbReference type="EMBL" id="MCW1884159.1"/>
    </source>
</evidence>
<organism evidence="4 5">
    <name type="scientific">Luteolibacter flavescens</name>
    <dbReference type="NCBI Taxonomy" id="1859460"/>
    <lineage>
        <taxon>Bacteria</taxon>
        <taxon>Pseudomonadati</taxon>
        <taxon>Verrucomicrobiota</taxon>
        <taxon>Verrucomicrobiia</taxon>
        <taxon>Verrucomicrobiales</taxon>
        <taxon>Verrucomicrobiaceae</taxon>
        <taxon>Luteolibacter</taxon>
    </lineage>
</organism>
<dbReference type="PANTHER" id="PTHR11203">
    <property type="entry name" value="CLEAVAGE AND POLYADENYLATION SPECIFICITY FACTOR FAMILY MEMBER"/>
    <property type="match status" value="1"/>
</dbReference>
<dbReference type="InterPro" id="IPR036866">
    <property type="entry name" value="RibonucZ/Hydroxyglut_hydro"/>
</dbReference>
<dbReference type="Gene3D" id="3.60.15.10">
    <property type="entry name" value="Ribonuclease Z/Hydroxyacylglutathione hydrolase-like"/>
    <property type="match status" value="1"/>
</dbReference>
<dbReference type="Pfam" id="PF10996">
    <property type="entry name" value="Beta-Casp"/>
    <property type="match status" value="1"/>
</dbReference>
<dbReference type="InterPro" id="IPR050698">
    <property type="entry name" value="MBL"/>
</dbReference>
<sequence length="455" mass="50375">MLFRSLCRSAEIGANSYLLDTGKARVVLDAGLHPKHDGLEGLPRYDQLEDGSIDSVVVTHAHLDHIGSLPVLLSRQPQAKAFFSPAAAELSVAMLHNSVNVMQAKRTELGIVEYPLFTHRGIDDLEKVFETRPLERPFEMDSGGTLIGTFHDAGHVLGSTGITMEANGHRVMYTGDVNFEDSTLIKGARFPEEHVDTLIIETTRGDSQRRPDYTRQGEERRLAEAISRTIERRGSVLIPVFAMGKTQEVLTMIHRFKKAGLIPKKTPVFIGGLSTKMTVIYDKYAKGRTRRSDDGFRILEDMDLQAGNRKKAGPIPLNPGAIYCLSSGMMSENTVSNGFARAGFLENPKNALLFVGYADPASPAGHLRMGQTGEKVVLDSRYPAVARKCEMEVFDFSGHSTRDALLDYILKVKPKKVFLVHGDPKATAWFKEQLRIKLPKTEAIIPEPGKDYVLD</sequence>
<dbReference type="SUPFAM" id="SSF56281">
    <property type="entry name" value="Metallo-hydrolase/oxidoreductase"/>
    <property type="match status" value="1"/>
</dbReference>
<evidence type="ECO:0000256" key="1">
    <source>
        <dbReference type="ARBA" id="ARBA00022801"/>
    </source>
</evidence>
<gene>
    <name evidence="4" type="ORF">OKA04_05415</name>
</gene>
<comment type="caution">
    <text evidence="4">The sequence shown here is derived from an EMBL/GenBank/DDBJ whole genome shotgun (WGS) entry which is preliminary data.</text>
</comment>
<dbReference type="RefSeq" id="WP_264500118.1">
    <property type="nucleotide sequence ID" value="NZ_JAPDDS010000002.1"/>
</dbReference>
<dbReference type="InterPro" id="IPR001279">
    <property type="entry name" value="Metallo-B-lactamas"/>
</dbReference>